<dbReference type="EMBL" id="CP073910">
    <property type="protein sequence ID" value="QUT04084.1"/>
    <property type="molecule type" value="Genomic_DNA"/>
</dbReference>
<organism evidence="1 2">
    <name type="scientific">Sphingobium phenoxybenzoativorans</name>
    <dbReference type="NCBI Taxonomy" id="1592790"/>
    <lineage>
        <taxon>Bacteria</taxon>
        <taxon>Pseudomonadati</taxon>
        <taxon>Pseudomonadota</taxon>
        <taxon>Alphaproteobacteria</taxon>
        <taxon>Sphingomonadales</taxon>
        <taxon>Sphingomonadaceae</taxon>
        <taxon>Sphingobium</taxon>
    </lineage>
</organism>
<reference evidence="1" key="1">
    <citation type="submission" date="2021-04" db="EMBL/GenBank/DDBJ databases">
        <title>Isolation of p-tert-butylphenol degrading bacteria Sphingobium phenoxybenzoativorans Tas13 from active sludge.</title>
        <authorList>
            <person name="Li Y."/>
        </authorList>
    </citation>
    <scope>NUCLEOTIDE SEQUENCE</scope>
    <source>
        <strain evidence="1">Tas13</strain>
    </source>
</reference>
<protein>
    <submittedName>
        <fullName evidence="1">Uncharacterized protein</fullName>
    </submittedName>
</protein>
<dbReference type="Proteomes" id="UP000681425">
    <property type="component" value="Chromosome"/>
</dbReference>
<dbReference type="AlphaFoldDB" id="A0A975K483"/>
<proteinExistence type="predicted"/>
<sequence length="258" mass="29046">MIQLDLFAPAPTRDIVGERLIELGLVPNDYILSLNGGFHMPAGFDLPSPWNLPSRLFRSPIACSDFDGESQRRVGIKHPLLIDHPWVQEVAAMLGDMFDPDARGLNKHGYHFGTTHGHWHHAVDLMSSGHWRDLLATRQFTTDGDIVNAVAYGLDYGPYEGKGRGKSHITTAVAREILDAIEQPVPLKAEIDEALQTVSMTESFMDKKKVRHTNWHGDRLVTTWARVIGIERGWLKNDRSSFLTWTDKALTEQREMAA</sequence>
<evidence type="ECO:0000313" key="2">
    <source>
        <dbReference type="Proteomes" id="UP000681425"/>
    </source>
</evidence>
<dbReference type="KEGG" id="spph:KFK14_13100"/>
<evidence type="ECO:0000313" key="1">
    <source>
        <dbReference type="EMBL" id="QUT04084.1"/>
    </source>
</evidence>
<gene>
    <name evidence="1" type="ORF">KFK14_13100</name>
</gene>
<dbReference type="RefSeq" id="WP_212607979.1">
    <property type="nucleotide sequence ID" value="NZ_CP073910.1"/>
</dbReference>
<accession>A0A975K483</accession>
<name>A0A975K483_9SPHN</name>
<keyword evidence="2" id="KW-1185">Reference proteome</keyword>